<proteinExistence type="predicted"/>
<evidence type="ECO:0000313" key="2">
    <source>
        <dbReference type="EMBL" id="PTM56422.1"/>
    </source>
</evidence>
<dbReference type="InterPro" id="IPR014973">
    <property type="entry name" value="DUF1835"/>
</dbReference>
<feature type="domain" description="DUF1835" evidence="1">
    <location>
        <begin position="2"/>
        <end position="110"/>
    </location>
</feature>
<keyword evidence="3" id="KW-1185">Reference proteome</keyword>
<accession>A0A2T4Z3F3</accession>
<protein>
    <submittedName>
        <fullName evidence="2">Uncharacterized protein DUF1835</fullName>
    </submittedName>
</protein>
<dbReference type="Pfam" id="PF08874">
    <property type="entry name" value="DUF1835"/>
    <property type="match status" value="1"/>
</dbReference>
<dbReference type="AlphaFoldDB" id="A0A2T4Z3F3"/>
<evidence type="ECO:0000259" key="1">
    <source>
        <dbReference type="Pfam" id="PF08874"/>
    </source>
</evidence>
<sequence length="315" mass="36665">MIHIVSGDVWGERLRNWRHIDGEVFVWREMMDFGPLSPNWSLNEQIRQRALFFEERIGVPREQMEMVCRYQEQRLERIPPLTPVVLWFDTDRFDQLLLLYLSSRIRNQGLQSVSLVEVPEVATVTEEQLDRLWEERIPIGDGELERAEHAWKALISPTPYSVWRWLREEPALFHLHRAFRSHLDYLPSVDNGLNKIEEQALQLVEQGCDRFELLFQEVSAHRLQDGLTDVHFAAILNELATPKGHPLLYMEREAFQRDQAPTEGPLHLTLEGKAVLAGEADRLDVAGIDWWLGGVHLVDGSWRLDTAGKPVQWKA</sequence>
<organism evidence="2 3">
    <name type="scientific">Desmospora activa DSM 45169</name>
    <dbReference type="NCBI Taxonomy" id="1121389"/>
    <lineage>
        <taxon>Bacteria</taxon>
        <taxon>Bacillati</taxon>
        <taxon>Bacillota</taxon>
        <taxon>Bacilli</taxon>
        <taxon>Bacillales</taxon>
        <taxon>Thermoactinomycetaceae</taxon>
        <taxon>Desmospora</taxon>
    </lineage>
</organism>
<comment type="caution">
    <text evidence="2">The sequence shown here is derived from an EMBL/GenBank/DDBJ whole genome shotgun (WGS) entry which is preliminary data.</text>
</comment>
<name>A0A2T4Z3F3_9BACL</name>
<reference evidence="2 3" key="1">
    <citation type="submission" date="2018-04" db="EMBL/GenBank/DDBJ databases">
        <title>Genomic Encyclopedia of Archaeal and Bacterial Type Strains, Phase II (KMG-II): from individual species to whole genera.</title>
        <authorList>
            <person name="Goeker M."/>
        </authorList>
    </citation>
    <scope>NUCLEOTIDE SEQUENCE [LARGE SCALE GENOMIC DNA]</scope>
    <source>
        <strain evidence="2 3">DSM 45169</strain>
    </source>
</reference>
<gene>
    <name evidence="2" type="ORF">C8J48_2744</name>
</gene>
<dbReference type="RefSeq" id="WP_170105525.1">
    <property type="nucleotide sequence ID" value="NZ_PZZP01000002.1"/>
</dbReference>
<dbReference type="EMBL" id="PZZP01000002">
    <property type="protein sequence ID" value="PTM56422.1"/>
    <property type="molecule type" value="Genomic_DNA"/>
</dbReference>
<dbReference type="Proteomes" id="UP000241639">
    <property type="component" value="Unassembled WGS sequence"/>
</dbReference>
<evidence type="ECO:0000313" key="3">
    <source>
        <dbReference type="Proteomes" id="UP000241639"/>
    </source>
</evidence>